<keyword evidence="6 16" id="KW-0548">Nucleotidyltransferase</keyword>
<feature type="domain" description="Exonuclease" evidence="17">
    <location>
        <begin position="5"/>
        <end position="182"/>
    </location>
</feature>
<evidence type="ECO:0000256" key="8">
    <source>
        <dbReference type="ARBA" id="ARBA00022722"/>
    </source>
</evidence>
<comment type="function">
    <text evidence="16">DNA polymerase III is a complex, multichain enzyme responsible for most of the replicative synthesis in bacteria. The epsilon subunit contain the editing function and is a proofreading 3'-5' exonuclease.</text>
</comment>
<keyword evidence="5 16" id="KW-0808">Transferase</keyword>
<dbReference type="NCBIfam" id="NF004316">
    <property type="entry name" value="PRK05711.1"/>
    <property type="match status" value="1"/>
</dbReference>
<dbReference type="PANTHER" id="PTHR30231">
    <property type="entry name" value="DNA POLYMERASE III SUBUNIT EPSILON"/>
    <property type="match status" value="1"/>
</dbReference>
<evidence type="ECO:0000256" key="11">
    <source>
        <dbReference type="ARBA" id="ARBA00022839"/>
    </source>
</evidence>
<evidence type="ECO:0000256" key="10">
    <source>
        <dbReference type="ARBA" id="ARBA00022801"/>
    </source>
</evidence>
<dbReference type="GO" id="GO:0003887">
    <property type="term" value="F:DNA-directed DNA polymerase activity"/>
    <property type="evidence" value="ECO:0007669"/>
    <property type="project" value="UniProtKB-EC"/>
</dbReference>
<dbReference type="Proteomes" id="UP001497533">
    <property type="component" value="Chromosome"/>
</dbReference>
<dbReference type="NCBIfam" id="TIGR00573">
    <property type="entry name" value="dnaq"/>
    <property type="match status" value="1"/>
</dbReference>
<dbReference type="InterPro" id="IPR006309">
    <property type="entry name" value="DnaQ_proteo"/>
</dbReference>
<evidence type="ECO:0000256" key="4">
    <source>
        <dbReference type="ARBA" id="ARBA00020352"/>
    </source>
</evidence>
<evidence type="ECO:0000256" key="3">
    <source>
        <dbReference type="ARBA" id="ARBA00012417"/>
    </source>
</evidence>
<evidence type="ECO:0000256" key="1">
    <source>
        <dbReference type="ARBA" id="ARBA00001936"/>
    </source>
</evidence>
<evidence type="ECO:0000256" key="15">
    <source>
        <dbReference type="ARBA" id="ARBA00049244"/>
    </source>
</evidence>
<dbReference type="NCBIfam" id="TIGR01406">
    <property type="entry name" value="dnaQ_proteo"/>
    <property type="match status" value="1"/>
</dbReference>
<keyword evidence="11 16" id="KW-0269">Exonuclease</keyword>
<evidence type="ECO:0000256" key="16">
    <source>
        <dbReference type="RuleBase" id="RU364087"/>
    </source>
</evidence>
<keyword evidence="12 16" id="KW-0460">Magnesium</keyword>
<reference evidence="18" key="1">
    <citation type="submission" date="2024-04" db="EMBL/GenBank/DDBJ databases">
        <authorList>
            <person name="Manzano-Marin A."/>
            <person name="Manzano-Marin A."/>
            <person name="Alejandro Manzano Marin A."/>
        </authorList>
    </citation>
    <scope>NUCLEOTIDE SEQUENCE [LARGE SCALE GENOMIC DNA]</scope>
    <source>
        <strain evidence="18">TABTEA</strain>
    </source>
</reference>
<evidence type="ECO:0000256" key="9">
    <source>
        <dbReference type="ARBA" id="ARBA00022723"/>
    </source>
</evidence>
<comment type="cofactor">
    <cofactor evidence="2 16">
        <name>Mg(2+)</name>
        <dbReference type="ChEBI" id="CHEBI:18420"/>
    </cofactor>
</comment>
<keyword evidence="9 16" id="KW-0479">Metal-binding</keyword>
<accession>A0ABM9NNH6</accession>
<sequence>MSIIRQVVLDTETTGINKFGIHYEGHNIIEIGAIEIINRRLTNNNFHVYIKPNRLVDPEAFKIHGISDDFLQTKPSFEEIVNDFIDFIYDAELIIHNAFFDIGFINYEFFKLKKNIPNISNFCTIIDTLSIARKMFPGKRNNLNALCDRYMIDNSKRVLHGALLDAEILSDVYLAMTGGQTSFSFESNKKTFSTKNEQKTQILKNNKNNFKILYASPDELIEHEKILDIIDKKSNKCCFWRKNDK</sequence>
<evidence type="ECO:0000256" key="7">
    <source>
        <dbReference type="ARBA" id="ARBA00022705"/>
    </source>
</evidence>
<proteinExistence type="predicted"/>
<evidence type="ECO:0000256" key="5">
    <source>
        <dbReference type="ARBA" id="ARBA00022679"/>
    </source>
</evidence>
<dbReference type="InterPro" id="IPR012337">
    <property type="entry name" value="RNaseH-like_sf"/>
</dbReference>
<protein>
    <recommendedName>
        <fullName evidence="4 16">DNA polymerase III subunit epsilon</fullName>
        <ecNumber evidence="3 16">2.7.7.7</ecNumber>
    </recommendedName>
</protein>
<comment type="catalytic activity">
    <reaction evidence="15 16">
        <text>DNA(n) + a 2'-deoxyribonucleoside 5'-triphosphate = DNA(n+1) + diphosphate</text>
        <dbReference type="Rhea" id="RHEA:22508"/>
        <dbReference type="Rhea" id="RHEA-COMP:17339"/>
        <dbReference type="Rhea" id="RHEA-COMP:17340"/>
        <dbReference type="ChEBI" id="CHEBI:33019"/>
        <dbReference type="ChEBI" id="CHEBI:61560"/>
        <dbReference type="ChEBI" id="CHEBI:173112"/>
        <dbReference type="EC" id="2.7.7.7"/>
    </reaction>
</comment>
<evidence type="ECO:0000256" key="2">
    <source>
        <dbReference type="ARBA" id="ARBA00001946"/>
    </source>
</evidence>
<evidence type="ECO:0000259" key="17">
    <source>
        <dbReference type="SMART" id="SM00479"/>
    </source>
</evidence>
<dbReference type="InterPro" id="IPR036397">
    <property type="entry name" value="RNaseH_sf"/>
</dbReference>
<evidence type="ECO:0000256" key="12">
    <source>
        <dbReference type="ARBA" id="ARBA00022842"/>
    </source>
</evidence>
<dbReference type="SMART" id="SM00479">
    <property type="entry name" value="EXOIII"/>
    <property type="match status" value="1"/>
</dbReference>
<keyword evidence="19" id="KW-1185">Reference proteome</keyword>
<keyword evidence="7 16" id="KW-0235">DNA replication</keyword>
<gene>
    <name evidence="16 18" type="primary">dnaQ</name>
    <name evidence="18" type="ORF">PRHACTZTBTEA_091</name>
</gene>
<evidence type="ECO:0000256" key="14">
    <source>
        <dbReference type="ARBA" id="ARBA00023211"/>
    </source>
</evidence>
<dbReference type="SUPFAM" id="SSF53098">
    <property type="entry name" value="Ribonuclease H-like"/>
    <property type="match status" value="1"/>
</dbReference>
<dbReference type="RefSeq" id="WP_431307848.1">
    <property type="nucleotide sequence ID" value="NZ_OZ034688.1"/>
</dbReference>
<dbReference type="EMBL" id="OZ034688">
    <property type="protein sequence ID" value="CAL1329024.1"/>
    <property type="molecule type" value="Genomic_DNA"/>
</dbReference>
<name>A0ABM9NNH6_9GAMM</name>
<dbReference type="PANTHER" id="PTHR30231:SF41">
    <property type="entry name" value="DNA POLYMERASE III SUBUNIT EPSILON"/>
    <property type="match status" value="1"/>
</dbReference>
<dbReference type="InterPro" id="IPR006054">
    <property type="entry name" value="DnaQ"/>
</dbReference>
<keyword evidence="10 16" id="KW-0378">Hydrolase</keyword>
<dbReference type="CDD" id="cd06131">
    <property type="entry name" value="DNA_pol_III_epsilon_Ecoli_like"/>
    <property type="match status" value="1"/>
</dbReference>
<dbReference type="Pfam" id="PF00929">
    <property type="entry name" value="RNase_T"/>
    <property type="match status" value="1"/>
</dbReference>
<evidence type="ECO:0000256" key="13">
    <source>
        <dbReference type="ARBA" id="ARBA00022932"/>
    </source>
</evidence>
<comment type="cofactor">
    <cofactor evidence="1 16">
        <name>Mn(2+)</name>
        <dbReference type="ChEBI" id="CHEBI:29035"/>
    </cofactor>
</comment>
<evidence type="ECO:0000256" key="6">
    <source>
        <dbReference type="ARBA" id="ARBA00022695"/>
    </source>
</evidence>
<evidence type="ECO:0000313" key="18">
    <source>
        <dbReference type="EMBL" id="CAL1329024.1"/>
    </source>
</evidence>
<dbReference type="EC" id="2.7.7.7" evidence="3 16"/>
<organism evidence="18 19">
    <name type="scientific">Candidatus Providencia siddallii</name>
    <dbReference type="NCBI Taxonomy" id="1715285"/>
    <lineage>
        <taxon>Bacteria</taxon>
        <taxon>Pseudomonadati</taxon>
        <taxon>Pseudomonadota</taxon>
        <taxon>Gammaproteobacteria</taxon>
        <taxon>Enterobacterales</taxon>
        <taxon>Morganellaceae</taxon>
        <taxon>Providencia</taxon>
    </lineage>
</organism>
<keyword evidence="13 16" id="KW-0239">DNA-directed DNA polymerase</keyword>
<comment type="subunit">
    <text evidence="16">The DNA polymerase holoenzyme is a complex that contains 10 different types of subunits. These subunits are organized into 3 functionally essential subassemblies: the pol III core, the beta sliding clamp processivity factor and the clamp-loading complex. The pol III core (subunits alpha,epsilon and theta) contains the polymerase and the 3'-5' exonuclease proofreading activities. The polymerase is tethered to the template via the sliding clamp processivity factor. The clamp-loading complex assembles the beta processivity factor onto the primer template and plays a central role in the organization and communication at the replication fork. This complex contains delta, delta', psi and chi, and copies of either or both of two different DnaX proteins, gamma and tau.</text>
</comment>
<keyword evidence="8 16" id="KW-0540">Nuclease</keyword>
<dbReference type="Gene3D" id="3.30.420.10">
    <property type="entry name" value="Ribonuclease H-like superfamily/Ribonuclease H"/>
    <property type="match status" value="1"/>
</dbReference>
<evidence type="ECO:0000313" key="19">
    <source>
        <dbReference type="Proteomes" id="UP001497533"/>
    </source>
</evidence>
<keyword evidence="14 16" id="KW-0464">Manganese</keyword>
<dbReference type="InterPro" id="IPR013520">
    <property type="entry name" value="Ribonucl_H"/>
</dbReference>